<comment type="pathway">
    <text evidence="8">Purine metabolism; IMP biosynthesis via de novo pathway; 5-amino-1-(5-phospho-D-ribosyl)imidazole from N(2)-formyl-N(1)-(5-phospho-D-ribosyl)glycinamide: step 1/2.</text>
</comment>
<reference evidence="14" key="1">
    <citation type="submission" date="2023-07" db="EMBL/GenBank/DDBJ databases">
        <title>30 novel species of actinomycetes from the DSMZ collection.</title>
        <authorList>
            <person name="Nouioui I."/>
        </authorList>
    </citation>
    <scope>NUCLEOTIDE SEQUENCE [LARGE SCALE GENOMIC DNA]</scope>
    <source>
        <strain evidence="14">DSM 44938</strain>
    </source>
</reference>
<feature type="active site" description="Proton acceptor" evidence="8">
    <location>
        <position position="109"/>
    </location>
</feature>
<comment type="subunit">
    <text evidence="8">Monomer. Part of the FGAM synthase complex composed of 1 PurL, 1 PurQ and 2 PurS subunits.</text>
</comment>
<feature type="compositionally biased region" description="Basic and acidic residues" evidence="9">
    <location>
        <begin position="1"/>
        <end position="16"/>
    </location>
</feature>
<dbReference type="InterPro" id="IPR036921">
    <property type="entry name" value="PurM-like_N_sf"/>
</dbReference>
<evidence type="ECO:0000256" key="8">
    <source>
        <dbReference type="HAMAP-Rule" id="MF_00420"/>
    </source>
</evidence>
<keyword evidence="1 8" id="KW-0963">Cytoplasm</keyword>
<dbReference type="PANTHER" id="PTHR43555">
    <property type="entry name" value="PHOSPHORIBOSYLFORMYLGLYCINAMIDINE SYNTHASE SUBUNIT PURL"/>
    <property type="match status" value="1"/>
</dbReference>
<name>A0ABU2MTS3_9ACTN</name>
<dbReference type="SUPFAM" id="SSF55326">
    <property type="entry name" value="PurM N-terminal domain-like"/>
    <property type="match status" value="2"/>
</dbReference>
<keyword evidence="7 8" id="KW-0460">Magnesium</keyword>
<dbReference type="Pfam" id="PF18072">
    <property type="entry name" value="FGAR-AT_linker"/>
    <property type="match status" value="1"/>
</dbReference>
<dbReference type="SUPFAM" id="SSF56042">
    <property type="entry name" value="PurM C-terminal domain-like"/>
    <property type="match status" value="2"/>
</dbReference>
<feature type="domain" description="Phosphoribosylformylglycinamidine synthase linker" evidence="12">
    <location>
        <begin position="25"/>
        <end position="64"/>
    </location>
</feature>
<feature type="binding site" evidence="8">
    <location>
        <position position="131"/>
    </location>
    <ligand>
        <name>Mg(2+)</name>
        <dbReference type="ChEBI" id="CHEBI:18420"/>
        <label>2</label>
    </ligand>
</feature>
<proteinExistence type="inferred from homology"/>
<evidence type="ECO:0000256" key="5">
    <source>
        <dbReference type="ARBA" id="ARBA00022755"/>
    </source>
</evidence>
<feature type="binding site" evidence="8">
    <location>
        <position position="271"/>
    </location>
    <ligand>
        <name>substrate</name>
    </ligand>
</feature>
<dbReference type="Gene3D" id="3.30.1330.10">
    <property type="entry name" value="PurM-like, N-terminal domain"/>
    <property type="match status" value="2"/>
</dbReference>
<comment type="caution">
    <text evidence="8">Lacks conserved residue(s) required for the propagation of feature annotation.</text>
</comment>
<feature type="domain" description="PurM-like N-terminal" evidence="10">
    <location>
        <begin position="474"/>
        <end position="593"/>
    </location>
</feature>
<dbReference type="CDD" id="cd02203">
    <property type="entry name" value="PurL_repeat1"/>
    <property type="match status" value="1"/>
</dbReference>
<feature type="binding site" evidence="8">
    <location>
        <begin position="108"/>
        <end position="111"/>
    </location>
    <ligand>
        <name>substrate</name>
    </ligand>
</feature>
<comment type="caution">
    <text evidence="13">The sequence shown here is derived from an EMBL/GenBank/DDBJ whole genome shotgun (WGS) entry which is preliminary data.</text>
</comment>
<dbReference type="InterPro" id="IPR041609">
    <property type="entry name" value="PurL_linker"/>
</dbReference>
<feature type="binding site" evidence="8">
    <location>
        <position position="105"/>
    </location>
    <ligand>
        <name>ATP</name>
        <dbReference type="ChEBI" id="CHEBI:30616"/>
    </ligand>
</feature>
<comment type="similarity">
    <text evidence="8">Belongs to the FGAMS family.</text>
</comment>
<dbReference type="CDD" id="cd02204">
    <property type="entry name" value="PurL_repeat2"/>
    <property type="match status" value="1"/>
</dbReference>
<dbReference type="InterPro" id="IPR016188">
    <property type="entry name" value="PurM-like_N"/>
</dbReference>
<evidence type="ECO:0000259" key="11">
    <source>
        <dbReference type="Pfam" id="PF02769"/>
    </source>
</evidence>
<keyword evidence="5 8" id="KW-0658">Purine biosynthesis</keyword>
<feature type="region of interest" description="Disordered" evidence="9">
    <location>
        <begin position="1"/>
        <end position="22"/>
    </location>
</feature>
<dbReference type="EC" id="6.3.5.3" evidence="8"/>
<feature type="domain" description="PurM-like C-terminal" evidence="11">
    <location>
        <begin position="607"/>
        <end position="742"/>
    </location>
</feature>
<keyword evidence="14" id="KW-1185">Reference proteome</keyword>
<feature type="binding site" evidence="8">
    <location>
        <position position="571"/>
    </location>
    <ligand>
        <name>substrate</name>
    </ligand>
</feature>
<protein>
    <recommendedName>
        <fullName evidence="8">Phosphoribosylformylglycinamidine synthase subunit PurL</fullName>
        <shortName evidence="8">FGAM synthase</shortName>
        <ecNumber evidence="8">6.3.5.3</ecNumber>
    </recommendedName>
    <alternativeName>
        <fullName evidence="8">Formylglycinamide ribonucleotide amidotransferase subunit II</fullName>
        <shortName evidence="8">FGAR amidotransferase II</shortName>
        <shortName evidence="8">FGAR-AT II</shortName>
    </alternativeName>
    <alternativeName>
        <fullName evidence="8">Glutamine amidotransferase PurL</fullName>
    </alternativeName>
    <alternativeName>
        <fullName evidence="8">Phosphoribosylformylglycinamidine synthase subunit II</fullName>
    </alternativeName>
</protein>
<dbReference type="NCBIfam" id="NF002290">
    <property type="entry name" value="PRK01213.1"/>
    <property type="match status" value="1"/>
</dbReference>
<accession>A0ABU2MTS3</accession>
<evidence type="ECO:0000313" key="13">
    <source>
        <dbReference type="EMBL" id="MDT0345041.1"/>
    </source>
</evidence>
<feature type="binding site" evidence="8">
    <location>
        <position position="107"/>
    </location>
    <ligand>
        <name>Mg(2+)</name>
        <dbReference type="ChEBI" id="CHEBI:18420"/>
        <label>1</label>
    </ligand>
</feature>
<dbReference type="PIRSF" id="PIRSF001587">
    <property type="entry name" value="FGAM_synthase_II"/>
    <property type="match status" value="1"/>
</dbReference>
<dbReference type="InterPro" id="IPR036676">
    <property type="entry name" value="PurM-like_C_sf"/>
</dbReference>
<evidence type="ECO:0000259" key="10">
    <source>
        <dbReference type="Pfam" id="PF00586"/>
    </source>
</evidence>
<evidence type="ECO:0000256" key="1">
    <source>
        <dbReference type="ARBA" id="ARBA00022490"/>
    </source>
</evidence>
<feature type="binding site" evidence="8">
    <location>
        <position position="63"/>
    </location>
    <ligand>
        <name>ATP</name>
        <dbReference type="ChEBI" id="CHEBI:30616"/>
    </ligand>
</feature>
<keyword evidence="6 8" id="KW-0067">ATP-binding</keyword>
<feature type="binding site" evidence="8">
    <location>
        <position position="299"/>
    </location>
    <ligand>
        <name>Mg(2+)</name>
        <dbReference type="ChEBI" id="CHEBI:18420"/>
        <label>2</label>
    </ligand>
</feature>
<evidence type="ECO:0000256" key="3">
    <source>
        <dbReference type="ARBA" id="ARBA00022723"/>
    </source>
</evidence>
<evidence type="ECO:0000256" key="4">
    <source>
        <dbReference type="ARBA" id="ARBA00022741"/>
    </source>
</evidence>
<evidence type="ECO:0000313" key="14">
    <source>
        <dbReference type="Proteomes" id="UP001183246"/>
    </source>
</evidence>
<evidence type="ECO:0000256" key="9">
    <source>
        <dbReference type="SAM" id="MobiDB-lite"/>
    </source>
</evidence>
<comment type="catalytic activity">
    <reaction evidence="8">
        <text>N(2)-formyl-N(1)-(5-phospho-beta-D-ribosyl)glycinamide + L-glutamine + ATP + H2O = 2-formamido-N(1)-(5-O-phospho-beta-D-ribosyl)acetamidine + L-glutamate + ADP + phosphate + H(+)</text>
        <dbReference type="Rhea" id="RHEA:17129"/>
        <dbReference type="ChEBI" id="CHEBI:15377"/>
        <dbReference type="ChEBI" id="CHEBI:15378"/>
        <dbReference type="ChEBI" id="CHEBI:29985"/>
        <dbReference type="ChEBI" id="CHEBI:30616"/>
        <dbReference type="ChEBI" id="CHEBI:43474"/>
        <dbReference type="ChEBI" id="CHEBI:58359"/>
        <dbReference type="ChEBI" id="CHEBI:147286"/>
        <dbReference type="ChEBI" id="CHEBI:147287"/>
        <dbReference type="ChEBI" id="CHEBI:456216"/>
        <dbReference type="EC" id="6.3.5.3"/>
    </reaction>
</comment>
<feature type="domain" description="PurM-like C-terminal" evidence="11">
    <location>
        <begin position="216"/>
        <end position="387"/>
    </location>
</feature>
<dbReference type="Pfam" id="PF02769">
    <property type="entry name" value="AIRS_C"/>
    <property type="match status" value="2"/>
</dbReference>
<evidence type="ECO:0000256" key="6">
    <source>
        <dbReference type="ARBA" id="ARBA00022840"/>
    </source>
</evidence>
<feature type="region of interest" description="Disordered" evidence="9">
    <location>
        <begin position="245"/>
        <end position="264"/>
    </location>
</feature>
<feature type="binding site" evidence="8">
    <location>
        <position position="569"/>
    </location>
    <ligand>
        <name>Mg(2+)</name>
        <dbReference type="ChEBI" id="CHEBI:18420"/>
        <label>1</label>
    </ligand>
</feature>
<keyword evidence="2 8" id="KW-0436">Ligase</keyword>
<keyword evidence="4 8" id="KW-0547">Nucleotide-binding</keyword>
<evidence type="ECO:0000259" key="12">
    <source>
        <dbReference type="Pfam" id="PF18072"/>
    </source>
</evidence>
<gene>
    <name evidence="8 13" type="primary">purL</name>
    <name evidence="13" type="ORF">RM590_20870</name>
</gene>
<dbReference type="EMBL" id="JAVREL010000012">
    <property type="protein sequence ID" value="MDT0345041.1"/>
    <property type="molecule type" value="Genomic_DNA"/>
</dbReference>
<sequence length="770" mass="81715">MPAPHSHLDTVKHAGETPDAAQPWAELGLKQDEYERIRTILGRRPTGAELAMYSVMWSEHCSYKSSKVHLRQFGEKAPASDALLVGIGENAGVVDVGQGYAVTFKVESHNHPSYIEPYQGAATGIGGIVRDILAMGARPVAVMDPLRFGAADHPDTRRVLPGVVAGIGGYGNCLGLPNIGGEVVFDPCYQGNPLVNALCVGVMRHEDIHLAKASGTGNKVILYGARTGGDGIGGVSVLASETFAPPSPTSTPTGGAARHEPFRPAKRPAVQVGDPFQEKLLIECTLEVFAEKLVAGIQDLGGAGLSCATSELASAGSGGMRVDLDTVPLRDSSLSPEEILMSESQERMCAVVEPDKVDRFLEICAKWDVIATVIGEVTDGDRLEIFWHGEQIVDVPPRTVAHEGPVYERPFARPGWQDALQADDPARLPRPAGPDELRAQVLRLAASPNQAAKSWITDQYDRYVLGNTVLAQPEDGGMIRVDEETNLGVAIATDGNGRYAKLDPYTGAQLALAESYRNVAATGARPLAVTDCLNFGSPEDPAVMWQFAEATRGLADACRTLGTPVTGGNVSLYNQTGDTAIHPTPVVGVLGVIDDVTRRTPIAFRTEGQLIYLLGDTAEEFGGSAWSQVIHGHLGGLPPRVDLERERLLAEILIAASRDGMIDAAHDLSDGGLIQAVAESCLRGGTGARLVVPDGLSPFTFLFSESAGRAIVAVPRSEEVRFTDMCAARGLPAARVGVVDGEAIELQGQFTIPLAELREAHERTLPGLFG</sequence>
<dbReference type="RefSeq" id="WP_311706169.1">
    <property type="nucleotide sequence ID" value="NZ_JAVREL010000012.1"/>
</dbReference>
<keyword evidence="3 8" id="KW-0479">Metal-binding</keyword>
<feature type="domain" description="PurM-like N-terminal" evidence="10">
    <location>
        <begin position="88"/>
        <end position="203"/>
    </location>
</feature>
<dbReference type="Gene3D" id="3.90.650.10">
    <property type="entry name" value="PurM-like C-terminal domain"/>
    <property type="match status" value="2"/>
</dbReference>
<feature type="binding site" evidence="8">
    <location>
        <position position="531"/>
    </location>
    <ligand>
        <name>ATP</name>
        <dbReference type="ChEBI" id="CHEBI:30616"/>
    </ligand>
</feature>
<dbReference type="Pfam" id="PF00586">
    <property type="entry name" value="AIRS"/>
    <property type="match status" value="2"/>
</dbReference>
<comment type="subcellular location">
    <subcellularLocation>
        <location evidence="8">Cytoplasm</location>
    </subcellularLocation>
</comment>
<feature type="binding site" evidence="8">
    <location>
        <position position="130"/>
    </location>
    <ligand>
        <name>substrate</name>
    </ligand>
</feature>
<dbReference type="InterPro" id="IPR010074">
    <property type="entry name" value="PRibForGlyAmidine_synth_PurL"/>
</dbReference>
<dbReference type="PANTHER" id="PTHR43555:SF1">
    <property type="entry name" value="PHOSPHORIBOSYLFORMYLGLYCINAMIDINE SYNTHASE SUBUNIT PURL"/>
    <property type="match status" value="1"/>
</dbReference>
<dbReference type="InterPro" id="IPR010918">
    <property type="entry name" value="PurM-like_C_dom"/>
</dbReference>
<evidence type="ECO:0000256" key="2">
    <source>
        <dbReference type="ARBA" id="ARBA00022598"/>
    </source>
</evidence>
<dbReference type="NCBIfam" id="TIGR01736">
    <property type="entry name" value="FGAM_synth_II"/>
    <property type="match status" value="1"/>
</dbReference>
<dbReference type="Proteomes" id="UP001183246">
    <property type="component" value="Unassembled WGS sequence"/>
</dbReference>
<dbReference type="HAMAP" id="MF_00420">
    <property type="entry name" value="PurL_2"/>
    <property type="match status" value="1"/>
</dbReference>
<feature type="compositionally biased region" description="Low complexity" evidence="9">
    <location>
        <begin position="245"/>
        <end position="256"/>
    </location>
</feature>
<comment type="function">
    <text evidence="8">Part of the phosphoribosylformylglycinamidine synthase complex involved in the purines biosynthetic pathway. Catalyzes the ATP-dependent conversion of formylglycinamide ribonucleotide (FGAR) and glutamine to yield formylglycinamidine ribonucleotide (FGAM) and glutamate. The FGAM synthase complex is composed of three subunits. PurQ produces an ammonia molecule by converting glutamine to glutamate. PurL transfers the ammonia molecule to FGAR to form FGAM in an ATP-dependent manner. PurS interacts with PurQ and PurL and is thought to assist in the transfer of the ammonia molecule from PurQ to PurL.</text>
</comment>
<organism evidence="13 14">
    <name type="scientific">Streptomyces litchfieldiae</name>
    <dbReference type="NCBI Taxonomy" id="3075543"/>
    <lineage>
        <taxon>Bacteria</taxon>
        <taxon>Bacillati</taxon>
        <taxon>Actinomycetota</taxon>
        <taxon>Actinomycetes</taxon>
        <taxon>Kitasatosporales</taxon>
        <taxon>Streptomycetaceae</taxon>
        <taxon>Streptomyces</taxon>
    </lineage>
</organism>
<feature type="binding site" evidence="8">
    <location>
        <begin position="343"/>
        <end position="345"/>
    </location>
    <ligand>
        <name>substrate</name>
    </ligand>
</feature>
<feature type="active site" evidence="8">
    <location>
        <position position="60"/>
    </location>
</feature>
<evidence type="ECO:0000256" key="7">
    <source>
        <dbReference type="ARBA" id="ARBA00022842"/>
    </source>
</evidence>
<feature type="binding site" evidence="8">
    <location>
        <position position="568"/>
    </location>
    <ligand>
        <name>ATP</name>
        <dbReference type="ChEBI" id="CHEBI:30616"/>
    </ligand>
</feature>
<dbReference type="GO" id="GO:0004642">
    <property type="term" value="F:phosphoribosylformylglycinamidine synthase activity"/>
    <property type="evidence" value="ECO:0007669"/>
    <property type="project" value="UniProtKB-EC"/>
</dbReference>